<keyword evidence="2" id="KW-1185">Reference proteome</keyword>
<dbReference type="OrthoDB" id="422186at2759"/>
<dbReference type="AlphaFoldDB" id="A0A8S1Q8D9"/>
<name>A0A8S1Q8D9_9CILI</name>
<organism evidence="1 2">
    <name type="scientific">Paramecium sonneborni</name>
    <dbReference type="NCBI Taxonomy" id="65129"/>
    <lineage>
        <taxon>Eukaryota</taxon>
        <taxon>Sar</taxon>
        <taxon>Alveolata</taxon>
        <taxon>Ciliophora</taxon>
        <taxon>Intramacronucleata</taxon>
        <taxon>Oligohymenophorea</taxon>
        <taxon>Peniculida</taxon>
        <taxon>Parameciidae</taxon>
        <taxon>Paramecium</taxon>
    </lineage>
</organism>
<proteinExistence type="predicted"/>
<reference evidence="1" key="1">
    <citation type="submission" date="2021-01" db="EMBL/GenBank/DDBJ databases">
        <authorList>
            <consortium name="Genoscope - CEA"/>
            <person name="William W."/>
        </authorList>
    </citation>
    <scope>NUCLEOTIDE SEQUENCE</scope>
</reference>
<dbReference type="Proteomes" id="UP000692954">
    <property type="component" value="Unassembled WGS sequence"/>
</dbReference>
<evidence type="ECO:0000313" key="1">
    <source>
        <dbReference type="EMBL" id="CAD8110890.1"/>
    </source>
</evidence>
<comment type="caution">
    <text evidence="1">The sequence shown here is derived from an EMBL/GenBank/DDBJ whole genome shotgun (WGS) entry which is preliminary data.</text>
</comment>
<sequence>MKHMQQRIKLWSNSQISINSCIKNQKYQMQENYNIGSHLLENFLEYKLEYINILNESIYAKQKFQFHQIPPLKDILNQREKIYFVIFEFSNDQN</sequence>
<evidence type="ECO:0000313" key="2">
    <source>
        <dbReference type="Proteomes" id="UP000692954"/>
    </source>
</evidence>
<accession>A0A8S1Q8D9</accession>
<gene>
    <name evidence="1" type="ORF">PSON_ATCC_30995.1.T0970004</name>
</gene>
<dbReference type="EMBL" id="CAJJDN010000097">
    <property type="protein sequence ID" value="CAD8110890.1"/>
    <property type="molecule type" value="Genomic_DNA"/>
</dbReference>
<protein>
    <submittedName>
        <fullName evidence="1">Uncharacterized protein</fullName>
    </submittedName>
</protein>